<evidence type="ECO:0000313" key="1">
    <source>
        <dbReference type="EMBL" id="VDN93838.1"/>
    </source>
</evidence>
<reference evidence="1 2" key="2">
    <citation type="submission" date="2018-11" db="EMBL/GenBank/DDBJ databases">
        <authorList>
            <consortium name="Pathogen Informatics"/>
        </authorList>
    </citation>
    <scope>NUCLEOTIDE SEQUENCE [LARGE SCALE GENOMIC DNA]</scope>
</reference>
<reference evidence="3" key="1">
    <citation type="submission" date="2017-02" db="UniProtKB">
        <authorList>
            <consortium name="WormBaseParasite"/>
        </authorList>
    </citation>
    <scope>IDENTIFICATION</scope>
</reference>
<name>A0A0N4TV39_BRUPA</name>
<evidence type="ECO:0000313" key="3">
    <source>
        <dbReference type="WBParaSite" id="BPAG_0001269001-mRNA-1"/>
    </source>
</evidence>
<protein>
    <submittedName>
        <fullName evidence="3">PH domain-containing protein</fullName>
    </submittedName>
</protein>
<organism evidence="3">
    <name type="scientific">Brugia pahangi</name>
    <name type="common">Filarial nematode worm</name>
    <dbReference type="NCBI Taxonomy" id="6280"/>
    <lineage>
        <taxon>Eukaryota</taxon>
        <taxon>Metazoa</taxon>
        <taxon>Ecdysozoa</taxon>
        <taxon>Nematoda</taxon>
        <taxon>Chromadorea</taxon>
        <taxon>Rhabditida</taxon>
        <taxon>Spirurina</taxon>
        <taxon>Spiruromorpha</taxon>
        <taxon>Filarioidea</taxon>
        <taxon>Onchocercidae</taxon>
        <taxon>Brugia</taxon>
    </lineage>
</organism>
<dbReference type="EMBL" id="UZAD01013310">
    <property type="protein sequence ID" value="VDN93838.1"/>
    <property type="molecule type" value="Genomic_DNA"/>
</dbReference>
<gene>
    <name evidence="1" type="ORF">BPAG_LOCUS12652</name>
</gene>
<dbReference type="WBParaSite" id="BPAG_0001269001-mRNA-1">
    <property type="protein sequence ID" value="BPAG_0001269001-mRNA-1"/>
    <property type="gene ID" value="BPAG_0001269001"/>
</dbReference>
<proteinExistence type="predicted"/>
<sequence length="108" mass="12731">MQVTTKVQHATLLCFPNDAYCRSCPSERLKSSKTLENFIFEEKTLYRTKRMWLTHSQGSKLRTGLQLNSCFFQKYCWREDLHRIWIGKCYVIDTNRRSQGSLEDGLTG</sequence>
<accession>A0A0N4TV39</accession>
<keyword evidence="2" id="KW-1185">Reference proteome</keyword>
<dbReference type="AlphaFoldDB" id="A0A0N4TV39"/>
<evidence type="ECO:0000313" key="2">
    <source>
        <dbReference type="Proteomes" id="UP000278627"/>
    </source>
</evidence>
<dbReference type="Proteomes" id="UP000278627">
    <property type="component" value="Unassembled WGS sequence"/>
</dbReference>